<organism evidence="10">
    <name type="scientific">Drosicha corpulenta</name>
    <dbReference type="NCBI Taxonomy" id="535978"/>
    <lineage>
        <taxon>Eukaryota</taxon>
        <taxon>Metazoa</taxon>
        <taxon>Ecdysozoa</taxon>
        <taxon>Arthropoda</taxon>
        <taxon>Hexapoda</taxon>
        <taxon>Insecta</taxon>
        <taxon>Pterygota</taxon>
        <taxon>Neoptera</taxon>
        <taxon>Paraneoptera</taxon>
        <taxon>Hemiptera</taxon>
        <taxon>Sternorrhyncha</taxon>
        <taxon>Coccoidea</taxon>
        <taxon>Monophlebidae</taxon>
        <taxon>Drosicha</taxon>
    </lineage>
</organism>
<feature type="non-terminal residue" evidence="10">
    <location>
        <position position="161"/>
    </location>
</feature>
<protein>
    <submittedName>
        <fullName evidence="10">Odorant receptor 3</fullName>
    </submittedName>
</protein>
<dbReference type="GO" id="GO:0005549">
    <property type="term" value="F:odorant binding"/>
    <property type="evidence" value="ECO:0007669"/>
    <property type="project" value="InterPro"/>
</dbReference>
<evidence type="ECO:0000256" key="1">
    <source>
        <dbReference type="ARBA" id="ARBA00004651"/>
    </source>
</evidence>
<sequence>LYQAAKDEFYHKQFARFLTECIDHHRALRTNFEYFKPYFETHFSIEFCQCIFTLCLTLHSIIQALENGAAPSAIALIGFLLQSFFMKCYVGEKFSELNYSITDTIYDLPWYKQVIPNRKLLHIFQLETQRPYVLKSIGVFPASLFIFAKVMRTTYSFLSII</sequence>
<dbReference type="InterPro" id="IPR004117">
    <property type="entry name" value="7tm6_olfct_rcpt"/>
</dbReference>
<dbReference type="GO" id="GO:0007165">
    <property type="term" value="P:signal transduction"/>
    <property type="evidence" value="ECO:0007669"/>
    <property type="project" value="UniProtKB-KW"/>
</dbReference>
<evidence type="ECO:0000256" key="9">
    <source>
        <dbReference type="ARBA" id="ARBA00023224"/>
    </source>
</evidence>
<dbReference type="EMBL" id="KU133793">
    <property type="protein sequence ID" value="ALV87618.1"/>
    <property type="molecule type" value="mRNA"/>
</dbReference>
<evidence type="ECO:0000256" key="8">
    <source>
        <dbReference type="ARBA" id="ARBA00023170"/>
    </source>
</evidence>
<evidence type="ECO:0000313" key="10">
    <source>
        <dbReference type="EMBL" id="ALV87618.1"/>
    </source>
</evidence>
<keyword evidence="3" id="KW-0716">Sensory transduction</keyword>
<accession>A0A0U3SQ69</accession>
<keyword evidence="9" id="KW-0807">Transducer</keyword>
<dbReference type="PANTHER" id="PTHR21137">
    <property type="entry name" value="ODORANT RECEPTOR"/>
    <property type="match status" value="1"/>
</dbReference>
<comment type="subcellular location">
    <subcellularLocation>
        <location evidence="1">Cell membrane</location>
        <topology evidence="1">Multi-pass membrane protein</topology>
    </subcellularLocation>
</comment>
<evidence type="ECO:0000256" key="5">
    <source>
        <dbReference type="ARBA" id="ARBA00022725"/>
    </source>
</evidence>
<evidence type="ECO:0000256" key="7">
    <source>
        <dbReference type="ARBA" id="ARBA00023136"/>
    </source>
</evidence>
<keyword evidence="4" id="KW-0812">Transmembrane</keyword>
<dbReference type="Pfam" id="PF02949">
    <property type="entry name" value="7tm_6"/>
    <property type="match status" value="1"/>
</dbReference>
<keyword evidence="7" id="KW-0472">Membrane</keyword>
<proteinExistence type="evidence at transcript level"/>
<evidence type="ECO:0000256" key="4">
    <source>
        <dbReference type="ARBA" id="ARBA00022692"/>
    </source>
</evidence>
<dbReference type="GO" id="GO:0005886">
    <property type="term" value="C:plasma membrane"/>
    <property type="evidence" value="ECO:0007669"/>
    <property type="project" value="UniProtKB-SubCell"/>
</dbReference>
<reference evidence="10" key="1">
    <citation type="submission" date="2015-11" db="EMBL/GenBank/DDBJ databases">
        <title>Identification of candidate chemosensory genes in the antennal transcriptome of Drosicha corpulenta (Kuwana).</title>
        <authorList>
            <person name="Zhang Y."/>
            <person name="Gao Q."/>
            <person name="Xie Y."/>
        </authorList>
    </citation>
    <scope>NUCLEOTIDE SEQUENCE</scope>
</reference>
<dbReference type="PANTHER" id="PTHR21137:SF35">
    <property type="entry name" value="ODORANT RECEPTOR 19A-RELATED"/>
    <property type="match status" value="1"/>
</dbReference>
<keyword evidence="2" id="KW-1003">Cell membrane</keyword>
<evidence type="ECO:0000256" key="3">
    <source>
        <dbReference type="ARBA" id="ARBA00022606"/>
    </source>
</evidence>
<keyword evidence="6" id="KW-1133">Transmembrane helix</keyword>
<keyword evidence="8 10" id="KW-0675">Receptor</keyword>
<dbReference type="AlphaFoldDB" id="A0A0U3SQ69"/>
<feature type="non-terminal residue" evidence="10">
    <location>
        <position position="1"/>
    </location>
</feature>
<keyword evidence="5" id="KW-0552">Olfaction</keyword>
<evidence type="ECO:0000256" key="6">
    <source>
        <dbReference type="ARBA" id="ARBA00022989"/>
    </source>
</evidence>
<dbReference type="GO" id="GO:0004984">
    <property type="term" value="F:olfactory receptor activity"/>
    <property type="evidence" value="ECO:0007669"/>
    <property type="project" value="InterPro"/>
</dbReference>
<evidence type="ECO:0000256" key="2">
    <source>
        <dbReference type="ARBA" id="ARBA00022475"/>
    </source>
</evidence>
<name>A0A0U3SQ69_9HEMI</name>